<organism evidence="1 2">
    <name type="scientific">Mobiluncus curtisii</name>
    <dbReference type="NCBI Taxonomy" id="2051"/>
    <lineage>
        <taxon>Bacteria</taxon>
        <taxon>Bacillati</taxon>
        <taxon>Actinomycetota</taxon>
        <taxon>Actinomycetes</taxon>
        <taxon>Actinomycetales</taxon>
        <taxon>Actinomycetaceae</taxon>
        <taxon>Mobiluncus</taxon>
    </lineage>
</organism>
<dbReference type="RefSeq" id="WP_169311388.1">
    <property type="nucleotide sequence ID" value="NZ_CP068112.1"/>
</dbReference>
<protein>
    <recommendedName>
        <fullName evidence="3">Glycosyl transferase family 2</fullName>
    </recommendedName>
</protein>
<name>A0A2X2YCB7_9ACTO</name>
<dbReference type="EMBL" id="UASJ01000001">
    <property type="protein sequence ID" value="SQB65472.1"/>
    <property type="molecule type" value="Genomic_DNA"/>
</dbReference>
<dbReference type="AlphaFoldDB" id="A0A2X2YCB7"/>
<dbReference type="Gene3D" id="3.90.550.10">
    <property type="entry name" value="Spore Coat Polysaccharide Biosynthesis Protein SpsA, Chain A"/>
    <property type="match status" value="1"/>
</dbReference>
<gene>
    <name evidence="1" type="ORF">NCTC11820_01539</name>
</gene>
<evidence type="ECO:0008006" key="3">
    <source>
        <dbReference type="Google" id="ProtNLM"/>
    </source>
</evidence>
<accession>A0A2X2YCB7</accession>
<evidence type="ECO:0000313" key="1">
    <source>
        <dbReference type="EMBL" id="SQB65472.1"/>
    </source>
</evidence>
<dbReference type="CDD" id="cd00761">
    <property type="entry name" value="Glyco_tranf_GTA_type"/>
    <property type="match status" value="1"/>
</dbReference>
<dbReference type="InterPro" id="IPR029044">
    <property type="entry name" value="Nucleotide-diphossugar_trans"/>
</dbReference>
<sequence length="353" mass="39201">MTKNDTTVVIACHDPNRPIRRAVASVLRSSGVNVLVVAHNTDSEGMRTALGPLASRVRVEPFTDGIPSPAGPFNHGLAIADTRFVSIMGSDDVLETGAVDYWRALAKRWDAAMVLTRLHRGKARRPIHAPAVRPWLYGIADFAKDRLYYRSAPLGLMRRERLEELGLHMTPDFPVGEDIAFSMRLYSSSPVVVQRRGPGYLVGEDAKTRVTTTSRPVDLELQHITDLLSRSWVADWSAEMRAGVAIKTLRIHVFGLLLNREMDFWTPAQRVSLAAIAQSLCDFAPGCERAFSRADTALLHAILNPQSPNEQLLQLAQARSRFFTPAALVPAYAQGWCHREGPLRFDVASFLVR</sequence>
<dbReference type="SUPFAM" id="SSF53448">
    <property type="entry name" value="Nucleotide-diphospho-sugar transferases"/>
    <property type="match status" value="1"/>
</dbReference>
<reference evidence="1 2" key="1">
    <citation type="submission" date="2018-06" db="EMBL/GenBank/DDBJ databases">
        <authorList>
            <consortium name="Pathogen Informatics"/>
            <person name="Doyle S."/>
        </authorList>
    </citation>
    <scope>NUCLEOTIDE SEQUENCE [LARGE SCALE GENOMIC DNA]</scope>
    <source>
        <strain evidence="1 2">NCTC11820</strain>
    </source>
</reference>
<proteinExistence type="predicted"/>
<dbReference type="Proteomes" id="UP000250245">
    <property type="component" value="Unassembled WGS sequence"/>
</dbReference>
<dbReference type="GeneID" id="55565186"/>
<evidence type="ECO:0000313" key="2">
    <source>
        <dbReference type="Proteomes" id="UP000250245"/>
    </source>
</evidence>